<dbReference type="RefSeq" id="WP_248344363.1">
    <property type="nucleotide sequence ID" value="NZ_AP025592.1"/>
</dbReference>
<keyword evidence="4 7" id="KW-1133">Transmembrane helix</keyword>
<evidence type="ECO:0000259" key="9">
    <source>
        <dbReference type="Pfam" id="PF12704"/>
    </source>
</evidence>
<feature type="domain" description="MacB-like periplasmic core" evidence="9">
    <location>
        <begin position="21"/>
        <end position="247"/>
    </location>
</feature>
<dbReference type="Proteomes" id="UP001162734">
    <property type="component" value="Chromosome"/>
</dbReference>
<comment type="similarity">
    <text evidence="6">Belongs to the ABC-4 integral membrane protein family.</text>
</comment>
<dbReference type="PANTHER" id="PTHR30572">
    <property type="entry name" value="MEMBRANE COMPONENT OF TRANSPORTER-RELATED"/>
    <property type="match status" value="1"/>
</dbReference>
<accession>A0ABM7X6U6</accession>
<dbReference type="EMBL" id="AP025592">
    <property type="protein sequence ID" value="BDG07570.1"/>
    <property type="molecule type" value="Genomic_DNA"/>
</dbReference>
<evidence type="ECO:0000313" key="11">
    <source>
        <dbReference type="Proteomes" id="UP001162734"/>
    </source>
</evidence>
<feature type="transmembrane region" description="Helical" evidence="7">
    <location>
        <begin position="284"/>
        <end position="309"/>
    </location>
</feature>
<dbReference type="InterPro" id="IPR050250">
    <property type="entry name" value="Macrolide_Exporter_MacB"/>
</dbReference>
<dbReference type="InterPro" id="IPR003838">
    <property type="entry name" value="ABC3_permease_C"/>
</dbReference>
<proteinExistence type="inferred from homology"/>
<evidence type="ECO:0000256" key="6">
    <source>
        <dbReference type="ARBA" id="ARBA00038076"/>
    </source>
</evidence>
<feature type="transmembrane region" description="Helical" evidence="7">
    <location>
        <begin position="21"/>
        <end position="42"/>
    </location>
</feature>
<feature type="transmembrane region" description="Helical" evidence="7">
    <location>
        <begin position="330"/>
        <end position="356"/>
    </location>
</feature>
<evidence type="ECO:0000256" key="4">
    <source>
        <dbReference type="ARBA" id="ARBA00022989"/>
    </source>
</evidence>
<feature type="transmembrane region" description="Helical" evidence="7">
    <location>
        <begin position="368"/>
        <end position="391"/>
    </location>
</feature>
<protein>
    <submittedName>
        <fullName evidence="10">Multidrug ABC transporter substrate-binding protein</fullName>
    </submittedName>
</protein>
<name>A0ABM7X6U6_9BACT</name>
<evidence type="ECO:0000256" key="2">
    <source>
        <dbReference type="ARBA" id="ARBA00022475"/>
    </source>
</evidence>
<evidence type="ECO:0000256" key="7">
    <source>
        <dbReference type="SAM" id="Phobius"/>
    </source>
</evidence>
<evidence type="ECO:0000259" key="8">
    <source>
        <dbReference type="Pfam" id="PF02687"/>
    </source>
</evidence>
<feature type="domain" description="ABC3 transporter permease C-terminal" evidence="8">
    <location>
        <begin position="288"/>
        <end position="401"/>
    </location>
</feature>
<evidence type="ECO:0000313" key="10">
    <source>
        <dbReference type="EMBL" id="BDG07570.1"/>
    </source>
</evidence>
<evidence type="ECO:0000256" key="3">
    <source>
        <dbReference type="ARBA" id="ARBA00022692"/>
    </source>
</evidence>
<gene>
    <name evidence="10" type="ORF">AMPC_06830</name>
</gene>
<keyword evidence="2" id="KW-1003">Cell membrane</keyword>
<keyword evidence="3 7" id="KW-0812">Transmembrane</keyword>
<dbReference type="Pfam" id="PF12704">
    <property type="entry name" value="MacB_PCD"/>
    <property type="match status" value="1"/>
</dbReference>
<evidence type="ECO:0000256" key="5">
    <source>
        <dbReference type="ARBA" id="ARBA00023136"/>
    </source>
</evidence>
<dbReference type="InterPro" id="IPR025857">
    <property type="entry name" value="MacB_PCD"/>
</dbReference>
<keyword evidence="11" id="KW-1185">Reference proteome</keyword>
<organism evidence="10 11">
    <name type="scientific">Anaeromyxobacter paludicola</name>
    <dbReference type="NCBI Taxonomy" id="2918171"/>
    <lineage>
        <taxon>Bacteria</taxon>
        <taxon>Pseudomonadati</taxon>
        <taxon>Myxococcota</taxon>
        <taxon>Myxococcia</taxon>
        <taxon>Myxococcales</taxon>
        <taxon>Cystobacterineae</taxon>
        <taxon>Anaeromyxobacteraceae</taxon>
        <taxon>Anaeromyxobacter</taxon>
    </lineage>
</organism>
<evidence type="ECO:0000256" key="1">
    <source>
        <dbReference type="ARBA" id="ARBA00004651"/>
    </source>
</evidence>
<dbReference type="PANTHER" id="PTHR30572:SF4">
    <property type="entry name" value="ABC TRANSPORTER PERMEASE YTRF"/>
    <property type="match status" value="1"/>
</dbReference>
<reference evidence="11" key="1">
    <citation type="journal article" date="2022" name="Int. J. Syst. Evol. Microbiol.">
        <title>Anaeromyxobacter oryzae sp. nov., Anaeromyxobacter diazotrophicus sp. nov. and Anaeromyxobacter paludicola sp. nov., isolated from paddy soils.</title>
        <authorList>
            <person name="Itoh H."/>
            <person name="Xu Z."/>
            <person name="Mise K."/>
            <person name="Masuda Y."/>
            <person name="Ushijima N."/>
            <person name="Hayakawa C."/>
            <person name="Shiratori Y."/>
            <person name="Senoo K."/>
        </authorList>
    </citation>
    <scope>NUCLEOTIDE SEQUENCE [LARGE SCALE GENOMIC DNA]</scope>
    <source>
        <strain evidence="11">Red630</strain>
    </source>
</reference>
<dbReference type="Pfam" id="PF02687">
    <property type="entry name" value="FtsX"/>
    <property type="match status" value="1"/>
</dbReference>
<sequence length="408" mass="42663">MNLFASIRTALRALGRNKLRSFLAMIGIVIAVAAVVATVALGQGARAKVADQMASLGANLLMVVPGSMMSHGAATGAGATQNLVLDDGRAVERELGRSVAAVAPVNRTGAQVVAGDQNWFTQVIGTTSAYLAVRQWPLAAGEPFGREEEAAGAKVCLLGQTVAEKLFGQLDPVGEQIRVKHVPCKVVGVLAPKGQGNWGQDQDDVVLMPWSTLVRRIQGTQSDVVGMLMITARSGGLLADAQREATALLRQRHHLAEAAENDFQIRNLTEMQNAANEQTATISLLLGSVALISLLVGAIGIANVMLVSVTERTREIGIRMAVGARGRDVLYQFLTEAVVLAVVGGLVGLGLGAVVARVMAAKAQWPTLLSPTVMAGTVVLAGLAGVAAGFYPALRASRLDPIEALRYE</sequence>
<comment type="subcellular location">
    <subcellularLocation>
        <location evidence="1">Cell membrane</location>
        <topology evidence="1">Multi-pass membrane protein</topology>
    </subcellularLocation>
</comment>
<keyword evidence="5 7" id="KW-0472">Membrane</keyword>